<dbReference type="FunFam" id="3.40.1030.10:FF:000002">
    <property type="entry name" value="Anthranilate phosphoribosyltransferase"/>
    <property type="match status" value="1"/>
</dbReference>
<feature type="binding site" evidence="8">
    <location>
        <position position="121"/>
    </location>
    <ligand>
        <name>5-phospho-alpha-D-ribose 1-diphosphate</name>
        <dbReference type="ChEBI" id="CHEBI:58017"/>
    </ligand>
</feature>
<dbReference type="RefSeq" id="WP_176788666.1">
    <property type="nucleotide sequence ID" value="NZ_JABXWR010000001.1"/>
</dbReference>
<keyword evidence="4 8" id="KW-0328">Glycosyltransferase</keyword>
<keyword evidence="12" id="KW-1185">Reference proteome</keyword>
<evidence type="ECO:0000256" key="5">
    <source>
        <dbReference type="ARBA" id="ARBA00022679"/>
    </source>
</evidence>
<dbReference type="PANTHER" id="PTHR43285">
    <property type="entry name" value="ANTHRANILATE PHOSPHORIBOSYLTRANSFERASE"/>
    <property type="match status" value="1"/>
</dbReference>
<accession>A0A7K4HP46</accession>
<dbReference type="Proteomes" id="UP000570823">
    <property type="component" value="Unassembled WGS sequence"/>
</dbReference>
<reference evidence="11 12" key="1">
    <citation type="submission" date="2020-06" db="EMBL/GenBank/DDBJ databases">
        <title>Methanofollis fontis sp. nov., a methanogen isolated from marine sediments near a cold seep at Four-Way Closure Ridge offshore southwestern Taiwan.</title>
        <authorList>
            <person name="Chen S.-C."/>
            <person name="Teng N.-H."/>
            <person name="Lin Y.-S."/>
            <person name="Lai M.-C."/>
            <person name="Chen H.-H."/>
            <person name="Wang C.-C."/>
        </authorList>
    </citation>
    <scope>NUCLEOTIDE SEQUENCE [LARGE SCALE GENOMIC DNA]</scope>
    <source>
        <strain evidence="11 12">DSM 2702</strain>
    </source>
</reference>
<comment type="caution">
    <text evidence="8">Lacks conserved residue(s) required for the propagation of feature annotation.</text>
</comment>
<dbReference type="Pfam" id="PF00591">
    <property type="entry name" value="Glycos_transf_3"/>
    <property type="match status" value="1"/>
</dbReference>
<dbReference type="Gene3D" id="3.40.1030.10">
    <property type="entry name" value="Nucleoside phosphorylase/phosphoribosyltransferase catalytic domain"/>
    <property type="match status" value="1"/>
</dbReference>
<evidence type="ECO:0000256" key="6">
    <source>
        <dbReference type="ARBA" id="ARBA00022822"/>
    </source>
</evidence>
<dbReference type="GO" id="GO:0005829">
    <property type="term" value="C:cytosol"/>
    <property type="evidence" value="ECO:0007669"/>
    <property type="project" value="TreeGrafter"/>
</dbReference>
<feature type="binding site" evidence="8">
    <location>
        <position position="225"/>
    </location>
    <ligand>
        <name>Mg(2+)</name>
        <dbReference type="ChEBI" id="CHEBI:18420"/>
        <label>2</label>
    </ligand>
</feature>
<feature type="binding site" evidence="8">
    <location>
        <position position="226"/>
    </location>
    <ligand>
        <name>Mg(2+)</name>
        <dbReference type="ChEBI" id="CHEBI:18420"/>
        <label>1</label>
    </ligand>
</feature>
<evidence type="ECO:0000256" key="8">
    <source>
        <dbReference type="HAMAP-Rule" id="MF_00211"/>
    </source>
</evidence>
<dbReference type="NCBIfam" id="TIGR01245">
    <property type="entry name" value="trpD"/>
    <property type="match status" value="1"/>
</dbReference>
<evidence type="ECO:0000256" key="4">
    <source>
        <dbReference type="ARBA" id="ARBA00022676"/>
    </source>
</evidence>
<feature type="binding site" evidence="8">
    <location>
        <begin position="109"/>
        <end position="117"/>
    </location>
    <ligand>
        <name>5-phospho-alpha-D-ribose 1-diphosphate</name>
        <dbReference type="ChEBI" id="CHEBI:58017"/>
    </ligand>
</feature>
<dbReference type="Pfam" id="PF02885">
    <property type="entry name" value="Glycos_trans_3N"/>
    <property type="match status" value="1"/>
</dbReference>
<dbReference type="SUPFAM" id="SSF52418">
    <property type="entry name" value="Nucleoside phosphorylase/phosphoribosyltransferase catalytic domain"/>
    <property type="match status" value="1"/>
</dbReference>
<protein>
    <recommendedName>
        <fullName evidence="2 8">Anthranilate phosphoribosyltransferase</fullName>
        <ecNumber evidence="2 8">2.4.2.18</ecNumber>
    </recommendedName>
</protein>
<keyword evidence="7 8" id="KW-0057">Aromatic amino acid biosynthesis</keyword>
<comment type="pathway">
    <text evidence="1 8">Amino-acid biosynthesis; L-tryptophan biosynthesis; L-tryptophan from chorismate: step 2/5.</text>
</comment>
<keyword evidence="8" id="KW-0479">Metal-binding</keyword>
<evidence type="ECO:0000259" key="9">
    <source>
        <dbReference type="Pfam" id="PF00591"/>
    </source>
</evidence>
<dbReference type="UniPathway" id="UPA00035">
    <property type="reaction ID" value="UER00041"/>
</dbReference>
<dbReference type="EC" id="2.4.2.18" evidence="2 8"/>
<comment type="catalytic activity">
    <reaction evidence="8">
        <text>N-(5-phospho-beta-D-ribosyl)anthranilate + diphosphate = 5-phospho-alpha-D-ribose 1-diphosphate + anthranilate</text>
        <dbReference type="Rhea" id="RHEA:11768"/>
        <dbReference type="ChEBI" id="CHEBI:16567"/>
        <dbReference type="ChEBI" id="CHEBI:18277"/>
        <dbReference type="ChEBI" id="CHEBI:33019"/>
        <dbReference type="ChEBI" id="CHEBI:58017"/>
        <dbReference type="EC" id="2.4.2.18"/>
    </reaction>
</comment>
<sequence length="338" mass="34113">MIAEAITALVGHRDLTAEEAGAVMREILEGGATQAQIGSFLTAMRMKGETVPEIAGCVQAMRAASVAIAPRAASPLVDTCGTGGDRAGTFNISTAAAFVAAGAGVPVVKHGNRGVSSGCGSADVLAALGIDLALTPGRAQAVLEEIGIVFLYAPTYHPALRRAAGPRGEIGIRTIFNLLGPLANPAGAQAQLVGVYAPELVTTVAGVLRDLGVERAMAVHGGGLDEISTTGPTTVAELRDGTVLTYEVRCEDFGFCPASLHDLRGGDAAVNAAILREVLAGAHGPARDTVLLNAGAAIYLGGKSRTLIDGVSAAERSIDSGRAFGKLQSLVRASGGAL</sequence>
<dbReference type="PANTHER" id="PTHR43285:SF2">
    <property type="entry name" value="ANTHRANILATE PHOSPHORIBOSYLTRANSFERASE"/>
    <property type="match status" value="1"/>
</dbReference>
<dbReference type="GO" id="GO:0004048">
    <property type="term" value="F:anthranilate phosphoribosyltransferase activity"/>
    <property type="evidence" value="ECO:0007669"/>
    <property type="project" value="UniProtKB-UniRule"/>
</dbReference>
<evidence type="ECO:0000259" key="10">
    <source>
        <dbReference type="Pfam" id="PF02885"/>
    </source>
</evidence>
<evidence type="ECO:0000313" key="11">
    <source>
        <dbReference type="EMBL" id="NVO67031.1"/>
    </source>
</evidence>
<comment type="subunit">
    <text evidence="8">Homodimer.</text>
</comment>
<dbReference type="InterPro" id="IPR036320">
    <property type="entry name" value="Glycosyl_Trfase_fam3_N_dom_sf"/>
</dbReference>
<dbReference type="SUPFAM" id="SSF47648">
    <property type="entry name" value="Nucleoside phosphorylase/phosphoribosyltransferase N-terminal domain"/>
    <property type="match status" value="1"/>
</dbReference>
<feature type="binding site" evidence="8">
    <location>
        <begin position="84"/>
        <end position="85"/>
    </location>
    <ligand>
        <name>5-phospho-alpha-D-ribose 1-diphosphate</name>
        <dbReference type="ChEBI" id="CHEBI:58017"/>
    </ligand>
</feature>
<feature type="binding site" evidence="8">
    <location>
        <position position="167"/>
    </location>
    <ligand>
        <name>anthranilate</name>
        <dbReference type="ChEBI" id="CHEBI:16567"/>
        <label>2</label>
    </ligand>
</feature>
<feature type="binding site" evidence="8">
    <location>
        <position position="81"/>
    </location>
    <ligand>
        <name>anthranilate</name>
        <dbReference type="ChEBI" id="CHEBI:16567"/>
        <label>1</label>
    </ligand>
</feature>
<keyword evidence="6 8" id="KW-0822">Tryptophan biosynthesis</keyword>
<dbReference type="Gene3D" id="1.20.970.10">
    <property type="entry name" value="Transferase, Pyrimidine Nucleoside Phosphorylase, Chain C"/>
    <property type="match status" value="1"/>
</dbReference>
<evidence type="ECO:0000256" key="2">
    <source>
        <dbReference type="ARBA" id="ARBA00011948"/>
    </source>
</evidence>
<feature type="binding site" evidence="8">
    <location>
        <position position="226"/>
    </location>
    <ligand>
        <name>Mg(2+)</name>
        <dbReference type="ChEBI" id="CHEBI:18420"/>
        <label>2</label>
    </ligand>
</feature>
<comment type="function">
    <text evidence="8">Catalyzes the transfer of the phosphoribosyl group of 5-phosphorylribose-1-pyrophosphate (PRPP) to anthranilate to yield N-(5'-phosphoribosyl)-anthranilate (PRA).</text>
</comment>
<evidence type="ECO:0000256" key="3">
    <source>
        <dbReference type="ARBA" id="ARBA00022605"/>
    </source>
</evidence>
<dbReference type="AlphaFoldDB" id="A0A7K4HP46"/>
<evidence type="ECO:0000313" key="12">
    <source>
        <dbReference type="Proteomes" id="UP000570823"/>
    </source>
</evidence>
<organism evidence="11 12">
    <name type="scientific">Methanofollis tationis</name>
    <dbReference type="NCBI Taxonomy" id="81417"/>
    <lineage>
        <taxon>Archaea</taxon>
        <taxon>Methanobacteriati</taxon>
        <taxon>Methanobacteriota</taxon>
        <taxon>Stenosarchaea group</taxon>
        <taxon>Methanomicrobia</taxon>
        <taxon>Methanomicrobiales</taxon>
        <taxon>Methanomicrobiaceae</taxon>
        <taxon>Methanofollis</taxon>
    </lineage>
</organism>
<keyword evidence="5 8" id="KW-0808">Transferase</keyword>
<keyword evidence="3 8" id="KW-0028">Amino-acid biosynthesis</keyword>
<dbReference type="HAMAP" id="MF_00211">
    <property type="entry name" value="TrpD"/>
    <property type="match status" value="1"/>
</dbReference>
<gene>
    <name evidence="8 11" type="primary">trpD</name>
    <name evidence="11" type="ORF">HWN36_06855</name>
</gene>
<proteinExistence type="inferred from homology"/>
<dbReference type="EMBL" id="JABXWR010000001">
    <property type="protein sequence ID" value="NVO67031.1"/>
    <property type="molecule type" value="Genomic_DNA"/>
</dbReference>
<dbReference type="InterPro" id="IPR000312">
    <property type="entry name" value="Glycosyl_Trfase_fam3"/>
</dbReference>
<feature type="binding site" evidence="8">
    <location>
        <begin position="91"/>
        <end position="94"/>
    </location>
    <ligand>
        <name>5-phospho-alpha-D-ribose 1-diphosphate</name>
        <dbReference type="ChEBI" id="CHEBI:58017"/>
    </ligand>
</feature>
<feature type="binding site" evidence="8">
    <location>
        <position position="81"/>
    </location>
    <ligand>
        <name>5-phospho-alpha-D-ribose 1-diphosphate</name>
        <dbReference type="ChEBI" id="CHEBI:58017"/>
    </ligand>
</feature>
<feature type="domain" description="Glycosyl transferase family 3 N-terminal" evidence="10">
    <location>
        <begin position="4"/>
        <end position="64"/>
    </location>
</feature>
<dbReference type="InterPro" id="IPR005940">
    <property type="entry name" value="Anthranilate_Pribosyl_Tfrase"/>
</dbReference>
<feature type="binding site" evidence="8">
    <location>
        <position position="89"/>
    </location>
    <ligand>
        <name>5-phospho-alpha-D-ribose 1-diphosphate</name>
        <dbReference type="ChEBI" id="CHEBI:58017"/>
    </ligand>
</feature>
<dbReference type="OrthoDB" id="8214at2157"/>
<name>A0A7K4HP46_9EURY</name>
<comment type="cofactor">
    <cofactor evidence="8">
        <name>Mg(2+)</name>
        <dbReference type="ChEBI" id="CHEBI:18420"/>
    </cofactor>
    <text evidence="8">Binds 2 magnesium ions per monomer.</text>
</comment>
<dbReference type="InterPro" id="IPR035902">
    <property type="entry name" value="Nuc_phospho_transferase"/>
</dbReference>
<comment type="caution">
    <text evidence="11">The sequence shown here is derived from an EMBL/GenBank/DDBJ whole genome shotgun (WGS) entry which is preliminary data.</text>
</comment>
<comment type="similarity">
    <text evidence="8">Belongs to the anthranilate phosphoribosyltransferase family.</text>
</comment>
<dbReference type="GO" id="GO:0000162">
    <property type="term" value="P:L-tryptophan biosynthetic process"/>
    <property type="evidence" value="ECO:0007669"/>
    <property type="project" value="UniProtKB-UniRule"/>
</dbReference>
<dbReference type="InterPro" id="IPR017459">
    <property type="entry name" value="Glycosyl_Trfase_fam3_N_dom"/>
</dbReference>
<feature type="binding site" evidence="8">
    <location>
        <position position="112"/>
    </location>
    <ligand>
        <name>anthranilate</name>
        <dbReference type="ChEBI" id="CHEBI:16567"/>
        <label>1</label>
    </ligand>
</feature>
<feature type="binding site" evidence="8">
    <location>
        <position position="93"/>
    </location>
    <ligand>
        <name>Mg(2+)</name>
        <dbReference type="ChEBI" id="CHEBI:18420"/>
        <label>1</label>
    </ligand>
</feature>
<evidence type="ECO:0000256" key="7">
    <source>
        <dbReference type="ARBA" id="ARBA00023141"/>
    </source>
</evidence>
<feature type="domain" description="Glycosyl transferase family 3" evidence="9">
    <location>
        <begin position="75"/>
        <end position="323"/>
    </location>
</feature>
<evidence type="ECO:0000256" key="1">
    <source>
        <dbReference type="ARBA" id="ARBA00004907"/>
    </source>
</evidence>
<dbReference type="GO" id="GO:0000287">
    <property type="term" value="F:magnesium ion binding"/>
    <property type="evidence" value="ECO:0007669"/>
    <property type="project" value="UniProtKB-UniRule"/>
</dbReference>
<keyword evidence="8" id="KW-0460">Magnesium</keyword>